<comment type="catalytic activity">
    <reaction evidence="19 20">
        <text>ATP + H2O = ADP + phosphate + H(+)</text>
        <dbReference type="Rhea" id="RHEA:13065"/>
        <dbReference type="ChEBI" id="CHEBI:15377"/>
        <dbReference type="ChEBI" id="CHEBI:15378"/>
        <dbReference type="ChEBI" id="CHEBI:30616"/>
        <dbReference type="ChEBI" id="CHEBI:43474"/>
        <dbReference type="ChEBI" id="CHEBI:456216"/>
        <dbReference type="EC" id="3.6.4.12"/>
    </reaction>
</comment>
<evidence type="ECO:0000259" key="22">
    <source>
        <dbReference type="Pfam" id="PF08696"/>
    </source>
</evidence>
<feature type="domain" description="DNA2/NAM7 helicase-like C-terminal" evidence="24">
    <location>
        <begin position="985"/>
        <end position="1200"/>
    </location>
</feature>
<dbReference type="Gene3D" id="3.40.50.300">
    <property type="entry name" value="P-loop containing nucleotide triphosphate hydrolases"/>
    <property type="match status" value="2"/>
</dbReference>
<comment type="function">
    <text evidence="20">Key enzyme involved in DNA replication and DNA repair. Involved in Okazaki fragments processing by cleaving long flaps that escape FEN1: flaps that are longer than 27 nucleotides are coated by replication protein A complex (RPA), leading to recruit DNA2 which cleaves the flap until it is too short to bind RPA and becomes a substrate for FEN1. Also involved in 5'-end resection of DNA during double-strand break (DSB) repair by mediating the cleavage of 5'-ssDNA.</text>
</comment>
<dbReference type="GO" id="GO:0017116">
    <property type="term" value="F:single-stranded DNA helicase activity"/>
    <property type="evidence" value="ECO:0007669"/>
    <property type="project" value="UniProtKB-UniRule"/>
</dbReference>
<evidence type="ECO:0000256" key="10">
    <source>
        <dbReference type="ARBA" id="ARBA00022801"/>
    </source>
</evidence>
<dbReference type="CDD" id="cd18041">
    <property type="entry name" value="DEXXQc_DNA2"/>
    <property type="match status" value="1"/>
</dbReference>
<dbReference type="GO" id="GO:0006281">
    <property type="term" value="P:DNA repair"/>
    <property type="evidence" value="ECO:0007669"/>
    <property type="project" value="UniProtKB-KW"/>
</dbReference>
<dbReference type="Pfam" id="PF13087">
    <property type="entry name" value="AAA_12"/>
    <property type="match status" value="1"/>
</dbReference>
<dbReference type="GO" id="GO:0005694">
    <property type="term" value="C:chromosome"/>
    <property type="evidence" value="ECO:0007669"/>
    <property type="project" value="UniProtKB-SubCell"/>
</dbReference>
<keyword evidence="20" id="KW-0158">Chromosome</keyword>
<dbReference type="InterPro" id="IPR026851">
    <property type="entry name" value="Dna2/JHS1_DEXXQ-box"/>
</dbReference>
<evidence type="ECO:0000256" key="1">
    <source>
        <dbReference type="ARBA" id="ARBA00001966"/>
    </source>
</evidence>
<evidence type="ECO:0000256" key="12">
    <source>
        <dbReference type="ARBA" id="ARBA00022840"/>
    </source>
</evidence>
<evidence type="ECO:0000313" key="25">
    <source>
        <dbReference type="EMBL" id="OAJ39380.1"/>
    </source>
</evidence>
<dbReference type="Gene3D" id="3.90.320.10">
    <property type="match status" value="1"/>
</dbReference>
<evidence type="ECO:0000256" key="3">
    <source>
        <dbReference type="ARBA" id="ARBA00022485"/>
    </source>
</evidence>
<keyword evidence="11 20" id="KW-0347">Helicase</keyword>
<dbReference type="OrthoDB" id="6513042at2759"/>
<dbReference type="GO" id="GO:0017108">
    <property type="term" value="F:5'-flap endonuclease activity"/>
    <property type="evidence" value="ECO:0007669"/>
    <property type="project" value="UniProtKB-UniRule"/>
</dbReference>
<keyword evidence="15 20" id="KW-0238">DNA-binding</keyword>
<evidence type="ECO:0000256" key="20">
    <source>
        <dbReference type="RuleBase" id="RU367041"/>
    </source>
</evidence>
<feature type="region of interest" description="Disordered" evidence="21">
    <location>
        <begin position="1"/>
        <end position="54"/>
    </location>
</feature>
<dbReference type="GO" id="GO:0033567">
    <property type="term" value="P:DNA replication, Okazaki fragment processing"/>
    <property type="evidence" value="ECO:0007669"/>
    <property type="project" value="UniProtKB-UniRule"/>
</dbReference>
<evidence type="ECO:0000256" key="17">
    <source>
        <dbReference type="ARBA" id="ARBA00023242"/>
    </source>
</evidence>
<evidence type="ECO:0000256" key="2">
    <source>
        <dbReference type="ARBA" id="ARBA00007913"/>
    </source>
</evidence>
<dbReference type="InterPro" id="IPR027417">
    <property type="entry name" value="P-loop_NTPase"/>
</dbReference>
<keyword evidence="7 20" id="KW-0547">Nucleotide-binding</keyword>
<dbReference type="PANTHER" id="PTHR10887">
    <property type="entry name" value="DNA2/NAM7 HELICASE FAMILY"/>
    <property type="match status" value="1"/>
</dbReference>
<dbReference type="GO" id="GO:0003677">
    <property type="term" value="F:DNA binding"/>
    <property type="evidence" value="ECO:0007669"/>
    <property type="project" value="UniProtKB-UniRule"/>
</dbReference>
<evidence type="ECO:0000256" key="13">
    <source>
        <dbReference type="ARBA" id="ARBA00023004"/>
    </source>
</evidence>
<dbReference type="GO" id="GO:0046872">
    <property type="term" value="F:metal ion binding"/>
    <property type="evidence" value="ECO:0007669"/>
    <property type="project" value="UniProtKB-UniRule"/>
</dbReference>
<keyword evidence="4 20" id="KW-0235">DNA replication</keyword>
<dbReference type="InterPro" id="IPR041679">
    <property type="entry name" value="DNA2/NAM7-like_C"/>
</dbReference>
<accession>A0A177WIR1</accession>
<evidence type="ECO:0000259" key="24">
    <source>
        <dbReference type="Pfam" id="PF13087"/>
    </source>
</evidence>
<name>A0A177WIR1_BATDL</name>
<dbReference type="Proteomes" id="UP000077115">
    <property type="component" value="Unassembled WGS sequence"/>
</dbReference>
<dbReference type="EC" id="3.6.4.12" evidence="20"/>
<dbReference type="GO" id="GO:0016887">
    <property type="term" value="F:ATP hydrolysis activity"/>
    <property type="evidence" value="ECO:0007669"/>
    <property type="project" value="RHEA"/>
</dbReference>
<dbReference type="InterPro" id="IPR047187">
    <property type="entry name" value="SF1_C_Upf1"/>
</dbReference>
<dbReference type="InterPro" id="IPR014808">
    <property type="entry name" value="DNA_replication_fac_Dna2_N"/>
</dbReference>
<keyword evidence="14 20" id="KW-0411">Iron-sulfur</keyword>
<evidence type="ECO:0000256" key="21">
    <source>
        <dbReference type="SAM" id="MobiDB-lite"/>
    </source>
</evidence>
<dbReference type="PANTHER" id="PTHR10887:SF433">
    <property type="entry name" value="DNA REPLICATION ATP-DEPENDENT HELICASE_NUCLEASE DNA2"/>
    <property type="match status" value="1"/>
</dbReference>
<evidence type="ECO:0000259" key="23">
    <source>
        <dbReference type="Pfam" id="PF13086"/>
    </source>
</evidence>
<dbReference type="GO" id="GO:0005524">
    <property type="term" value="F:ATP binding"/>
    <property type="evidence" value="ECO:0007669"/>
    <property type="project" value="UniProtKB-UniRule"/>
</dbReference>
<dbReference type="AlphaFoldDB" id="A0A177WIR1"/>
<dbReference type="FunFam" id="3.40.50.300:FF:000789">
    <property type="entry name" value="DNA replication ATP-dependent helicase/nuclease DNA2"/>
    <property type="match status" value="1"/>
</dbReference>
<evidence type="ECO:0000256" key="7">
    <source>
        <dbReference type="ARBA" id="ARBA00022741"/>
    </source>
</evidence>
<feature type="compositionally biased region" description="Polar residues" evidence="21">
    <location>
        <begin position="1"/>
        <end position="11"/>
    </location>
</feature>
<feature type="domain" description="DNA2/NAM7 helicase helicase" evidence="23">
    <location>
        <begin position="889"/>
        <end position="973"/>
    </location>
</feature>
<proteinExistence type="inferred from homology"/>
<keyword evidence="6 20" id="KW-0479">Metal-binding</keyword>
<dbReference type="InterPro" id="IPR011604">
    <property type="entry name" value="PDDEXK-like_dom_sf"/>
</dbReference>
<keyword evidence="13 20" id="KW-0408">Iron</keyword>
<evidence type="ECO:0000256" key="11">
    <source>
        <dbReference type="ARBA" id="ARBA00022806"/>
    </source>
</evidence>
<dbReference type="GO" id="GO:0051539">
    <property type="term" value="F:4 iron, 4 sulfur cluster binding"/>
    <property type="evidence" value="ECO:0007669"/>
    <property type="project" value="UniProtKB-UniRule"/>
</dbReference>
<evidence type="ECO:0000256" key="15">
    <source>
        <dbReference type="ARBA" id="ARBA00023125"/>
    </source>
</evidence>
<comment type="similarity">
    <text evidence="2 20">Belongs to the DNA2/NAM7 helicase family.</text>
</comment>
<evidence type="ECO:0000256" key="4">
    <source>
        <dbReference type="ARBA" id="ARBA00022705"/>
    </source>
</evidence>
<evidence type="ECO:0000256" key="19">
    <source>
        <dbReference type="ARBA" id="ARBA00047995"/>
    </source>
</evidence>
<dbReference type="CDD" id="cd18808">
    <property type="entry name" value="SF1_C_Upf1"/>
    <property type="match status" value="1"/>
</dbReference>
<keyword evidence="10 20" id="KW-0378">Hydrolase</keyword>
<keyword evidence="17 20" id="KW-0539">Nucleus</keyword>
<dbReference type="Pfam" id="PF13086">
    <property type="entry name" value="AAA_11"/>
    <property type="match status" value="1"/>
</dbReference>
<dbReference type="EC" id="3.1.-.-" evidence="20"/>
<dbReference type="InterPro" id="IPR045055">
    <property type="entry name" value="DNA2/NAM7-like"/>
</dbReference>
<dbReference type="GO" id="GO:0005737">
    <property type="term" value="C:cytoplasm"/>
    <property type="evidence" value="ECO:0007669"/>
    <property type="project" value="TreeGrafter"/>
</dbReference>
<organism evidence="25 26">
    <name type="scientific">Batrachochytrium dendrobatidis (strain JEL423)</name>
    <dbReference type="NCBI Taxonomy" id="403673"/>
    <lineage>
        <taxon>Eukaryota</taxon>
        <taxon>Fungi</taxon>
        <taxon>Fungi incertae sedis</taxon>
        <taxon>Chytridiomycota</taxon>
        <taxon>Chytridiomycota incertae sedis</taxon>
        <taxon>Chytridiomycetes</taxon>
        <taxon>Rhizophydiales</taxon>
        <taxon>Rhizophydiales incertae sedis</taxon>
        <taxon>Batrachochytrium</taxon>
    </lineage>
</organism>
<evidence type="ECO:0000256" key="6">
    <source>
        <dbReference type="ARBA" id="ARBA00022723"/>
    </source>
</evidence>
<dbReference type="InterPro" id="IPR041677">
    <property type="entry name" value="DNA2/NAM7_AAA_11"/>
</dbReference>
<keyword evidence="5 20" id="KW-0540">Nuclease</keyword>
<evidence type="ECO:0000256" key="8">
    <source>
        <dbReference type="ARBA" id="ARBA00022759"/>
    </source>
</evidence>
<keyword evidence="9 20" id="KW-0227">DNA damage</keyword>
<dbReference type="GO" id="GO:0005634">
    <property type="term" value="C:nucleus"/>
    <property type="evidence" value="ECO:0007669"/>
    <property type="project" value="UniProtKB-SubCell"/>
</dbReference>
<dbReference type="STRING" id="403673.A0A177WIR1"/>
<reference evidence="25 26" key="1">
    <citation type="submission" date="2006-10" db="EMBL/GenBank/DDBJ databases">
        <title>The Genome Sequence of Batrachochytrium dendrobatidis JEL423.</title>
        <authorList>
            <consortium name="The Broad Institute Genome Sequencing Platform"/>
            <person name="Birren B."/>
            <person name="Lander E."/>
            <person name="Galagan J."/>
            <person name="Cuomo C."/>
            <person name="Devon K."/>
            <person name="Jaffe D."/>
            <person name="Butler J."/>
            <person name="Alvarez P."/>
            <person name="Gnerre S."/>
            <person name="Grabherr M."/>
            <person name="Kleber M."/>
            <person name="Mauceli E."/>
            <person name="Brockman W."/>
            <person name="Young S."/>
            <person name="LaButti K."/>
            <person name="Sykes S."/>
            <person name="DeCaprio D."/>
            <person name="Crawford M."/>
            <person name="Koehrsen M."/>
            <person name="Engels R."/>
            <person name="Montgomery P."/>
            <person name="Pearson M."/>
            <person name="Howarth C."/>
            <person name="Larson L."/>
            <person name="White J."/>
            <person name="O'Leary S."/>
            <person name="Kodira C."/>
            <person name="Zeng Q."/>
            <person name="Yandava C."/>
            <person name="Alvarado L."/>
            <person name="Longcore J."/>
            <person name="James T."/>
        </authorList>
    </citation>
    <scope>NUCLEOTIDE SEQUENCE [LARGE SCALE GENOMIC DNA]</scope>
    <source>
        <strain evidence="25 26">JEL423</strain>
    </source>
</reference>
<feature type="domain" description="DNA replication factor Dna2 N-terminal" evidence="22">
    <location>
        <begin position="276"/>
        <end position="477"/>
    </location>
</feature>
<dbReference type="EMBL" id="DS022303">
    <property type="protein sequence ID" value="OAJ39380.1"/>
    <property type="molecule type" value="Genomic_DNA"/>
</dbReference>
<evidence type="ECO:0000256" key="18">
    <source>
        <dbReference type="ARBA" id="ARBA00023268"/>
    </source>
</evidence>
<keyword evidence="8" id="KW-0255">Endonuclease</keyword>
<keyword evidence="3 20" id="KW-0004">4Fe-4S</keyword>
<dbReference type="VEuPathDB" id="FungiDB:BDEG_23233"/>
<comment type="cofactor">
    <cofactor evidence="1">
        <name>[4Fe-4S] cluster</name>
        <dbReference type="ChEBI" id="CHEBI:49883"/>
    </cofactor>
</comment>
<evidence type="ECO:0000256" key="9">
    <source>
        <dbReference type="ARBA" id="ARBA00022763"/>
    </source>
</evidence>
<keyword evidence="16 20" id="KW-0234">DNA repair</keyword>
<evidence type="ECO:0000256" key="16">
    <source>
        <dbReference type="ARBA" id="ARBA00023204"/>
    </source>
</evidence>
<keyword evidence="18 20" id="KW-0511">Multifunctional enzyme</keyword>
<sequence>MDRSHSVTWLTSPPAKHLSVRLEDPSSPSSSPSTAVSVHASELKPSAHSRTNLNNLKSTSAEYIHTASTSEPFLDSSIPRCFSDRLPTSHTQRKRRRAVHLEYEQDSSRSSSLGFSSLLRECQSAFVDTNQRSSKPLEPVSSIVHSQNTVKQPHQTSDSTLPESLLVSSAKKIDFQSLEQSSTNIADSNIFHNNLDRFLTKNQSDSVSTLTATSKLPTTTLVTPHSSLKKACQYYTGFDQGFTRLVVLESIIRATPGIPNAFEKAVRVLDEDLEYEVLVILRNEWQSTELSPGDYIHVTAKSHNGKEFIVDSEAGCIIVHPDHLVTVTAISESFSCLRRAIIKSKVKFRSTNAHIIFGSIIHELFQEALRQRNFSPEFLDKMCIAILLKNTDELYAISMTEEIALDEIRKMIGPMCEWAQLFLHDKLRDSSVLKSQPPSVYTPLLKNQFQVDSIVDIEETVLSHKYGIKGQVDVSATVRFGNLQAPAKLVPIELKSSKRINHLDSHRAQTMMYSLIMSDMYGQEILNGVLAYICRNESLSVPLHWNEIRMMIIMRNMLATHSVSRGRAGQQLPSVIQNEWICSKCYMLDTCILYQKKEGRDITEFGSSREFTERLAHINSIHISFFKKWDTLITLEEPNIEEFSREFFTLSSNDRELIGRCVGMLNVACQTRPVFGVDVSGKSIYTLKKADQNDSINTLNCEMFEGDPVILSVEGSRNRLGTGNIVTIDQNNIVIATSKPLSTTALKQDTLCRLDKDQFSSGSSTVRYYLASIFTEQRFFKTRQLVVDLTPPQFNSTIVKKAFVDHVNASQMNAIDHVLRAQDYALVLGMPGTGKTTVISHILDILVKSGKSILLTSYTHSAVDNILLKIKFKEIEFLRIGDFNKVHPDLKSIVSMQRKKITTVAQAEQYYSNVPIVASTCLGLSHPIFSKRKFDYCIVDEASQIMLPVCLGPIRFANTFILVGDHYQLPPITTQRSSWNEPPLSLFRYLSEAHPSAVAVLEQQYRMNKDIVRLSSTIIYNSKLRCGSDFVANQTIHLPLWDQWKVDAHSFLMEPNIQCMSLDECWLAHTLKPSNAVVFLNTDAVPALEVRALQFIQNEIEAYLVQQVVTSFIECGVSEQEIGVISPYKAQLRIIRELLKSHPQIEILTVDKYQGRDKSCIVLSLVRSNTTGHIGDLLQDWRRINVALTRAKCKLVLIGSLSTLKHTALFSEIFEQLSIHNWIYNLPECAHLIHQSKCTSTCNPQSMHD</sequence>
<dbReference type="Pfam" id="PF08696">
    <property type="entry name" value="Dna2"/>
    <property type="match status" value="1"/>
</dbReference>
<comment type="subcellular location">
    <subcellularLocation>
        <location evidence="20">Nucleus</location>
    </subcellularLocation>
    <subcellularLocation>
        <location evidence="20">Chromosome</location>
    </subcellularLocation>
</comment>
<dbReference type="GO" id="GO:0071932">
    <property type="term" value="P:replication fork reversal"/>
    <property type="evidence" value="ECO:0007669"/>
    <property type="project" value="TreeGrafter"/>
</dbReference>
<evidence type="ECO:0000256" key="5">
    <source>
        <dbReference type="ARBA" id="ARBA00022722"/>
    </source>
</evidence>
<dbReference type="SUPFAM" id="SSF52540">
    <property type="entry name" value="P-loop containing nucleoside triphosphate hydrolases"/>
    <property type="match status" value="1"/>
</dbReference>
<keyword evidence="12 20" id="KW-0067">ATP-binding</keyword>
<protein>
    <recommendedName>
        <fullName evidence="20">DNA replication ATP-dependent helicase/nuclease</fullName>
        <ecNumber evidence="20">3.1.-.-</ecNumber>
        <ecNumber evidence="20">3.6.4.12</ecNumber>
    </recommendedName>
</protein>
<gene>
    <name evidence="25" type="ORF">BDEG_23233</name>
</gene>
<reference evidence="25 26" key="2">
    <citation type="submission" date="2016-05" db="EMBL/GenBank/DDBJ databases">
        <title>Lineage-specific infection strategies underlie the spectrum of fungal disease in amphibians.</title>
        <authorList>
            <person name="Cuomo C.A."/>
            <person name="Farrer R.A."/>
            <person name="James T."/>
            <person name="Longcore J."/>
            <person name="Birren B."/>
        </authorList>
    </citation>
    <scope>NUCLEOTIDE SEQUENCE [LARGE SCALE GENOMIC DNA]</scope>
    <source>
        <strain evidence="25 26">JEL423</strain>
    </source>
</reference>
<evidence type="ECO:0000256" key="14">
    <source>
        <dbReference type="ARBA" id="ARBA00023014"/>
    </source>
</evidence>
<evidence type="ECO:0000313" key="26">
    <source>
        <dbReference type="Proteomes" id="UP000077115"/>
    </source>
</evidence>